<dbReference type="Proteomes" id="UP000027451">
    <property type="component" value="Unassembled WGS sequence"/>
</dbReference>
<evidence type="ECO:0000313" key="1">
    <source>
        <dbReference type="EMBL" id="KDR25476.1"/>
    </source>
</evidence>
<dbReference type="AlphaFoldDB" id="A0A656Q9F2"/>
<gene>
    <name evidence="1" type="ORF">BG60_28480</name>
</gene>
<keyword evidence="2" id="KW-1185">Reference proteome</keyword>
<organism evidence="1 2">
    <name type="scientific">Caballeronia zhejiangensis</name>
    <dbReference type="NCBI Taxonomy" id="871203"/>
    <lineage>
        <taxon>Bacteria</taxon>
        <taxon>Pseudomonadati</taxon>
        <taxon>Pseudomonadota</taxon>
        <taxon>Betaproteobacteria</taxon>
        <taxon>Burkholderiales</taxon>
        <taxon>Burkholderiaceae</taxon>
        <taxon>Caballeronia</taxon>
    </lineage>
</organism>
<dbReference type="EMBL" id="JFHD01000047">
    <property type="protein sequence ID" value="KDR25476.1"/>
    <property type="molecule type" value="Genomic_DNA"/>
</dbReference>
<proteinExistence type="predicted"/>
<name>A0A656Q9F2_9BURK</name>
<sequence length="123" mass="13357">MTNPVLKMTKDQIYDAMAQCCDVWGYEIWPEAIDRLSDAVLAAGAPSVADAAGASEPTRWQKAQALFGGGFAADLPENIDWTRVMALAEKHGDGWSEAKGWSFHCDDDLFNFAGELAKESGND</sequence>
<protein>
    <submittedName>
        <fullName evidence="1">Uncharacterized protein</fullName>
    </submittedName>
</protein>
<evidence type="ECO:0000313" key="2">
    <source>
        <dbReference type="Proteomes" id="UP000027451"/>
    </source>
</evidence>
<reference evidence="1 2" key="1">
    <citation type="submission" date="2014-03" db="EMBL/GenBank/DDBJ databases">
        <title>Draft Genome Sequences of Four Burkholderia Strains.</title>
        <authorList>
            <person name="Liu X.Y."/>
            <person name="Li C.X."/>
            <person name="Xu J.H."/>
        </authorList>
    </citation>
    <scope>NUCLEOTIDE SEQUENCE [LARGE SCALE GENOMIC DNA]</scope>
    <source>
        <strain evidence="1 2">OP-1</strain>
    </source>
</reference>
<comment type="caution">
    <text evidence="1">The sequence shown here is derived from an EMBL/GenBank/DDBJ whole genome shotgun (WGS) entry which is preliminary data.</text>
</comment>
<accession>A0A656Q9F2</accession>
<dbReference type="RefSeq" id="WP_034474044.1">
    <property type="nucleotide sequence ID" value="NZ_JFHD01000047.1"/>
</dbReference>